<evidence type="ECO:0000313" key="2">
    <source>
        <dbReference type="Proteomes" id="UP001596030"/>
    </source>
</evidence>
<protein>
    <submittedName>
        <fullName evidence="1">DUF938 domain-containing protein</fullName>
    </submittedName>
</protein>
<dbReference type="PANTHER" id="PTHR20974:SF0">
    <property type="entry name" value="UPF0585 PROTEIN CG18661"/>
    <property type="match status" value="1"/>
</dbReference>
<dbReference type="Gene3D" id="3.40.50.150">
    <property type="entry name" value="Vaccinia Virus protein VP39"/>
    <property type="match status" value="1"/>
</dbReference>
<dbReference type="PANTHER" id="PTHR20974">
    <property type="entry name" value="UPF0585 PROTEIN CG18661"/>
    <property type="match status" value="1"/>
</dbReference>
<proteinExistence type="predicted"/>
<dbReference type="SUPFAM" id="SSF53335">
    <property type="entry name" value="S-adenosyl-L-methionine-dependent methyltransferases"/>
    <property type="match status" value="1"/>
</dbReference>
<dbReference type="Pfam" id="PF06080">
    <property type="entry name" value="DUF938"/>
    <property type="match status" value="1"/>
</dbReference>
<sequence>MQTMETPEPGDGVRLSTPAAKRNRAPILALLREVLPASGRVLEIASGSGEHGVYFAEHLPALTWQPSDPNERARRSIAAWQRHAALANLRLPLALDVMQPWPDDAGEPTAMLCINMLHISPWAATQALLREAGQRLPEDGVLIVYGPFMRDGEHTAASNAAFDADLRQRDPAWGIRALEDVEAEARLNGLALQRVEELPANNLGVVFRRAANA</sequence>
<accession>A0ABV9D5K6</accession>
<dbReference type="EMBL" id="JBHSEU010000021">
    <property type="protein sequence ID" value="MFC4540307.1"/>
    <property type="molecule type" value="Genomic_DNA"/>
</dbReference>
<gene>
    <name evidence="1" type="ORF">ACFO0U_16185</name>
</gene>
<comment type="caution">
    <text evidence="1">The sequence shown here is derived from an EMBL/GenBank/DDBJ whole genome shotgun (WGS) entry which is preliminary data.</text>
</comment>
<dbReference type="InterPro" id="IPR010342">
    <property type="entry name" value="DUF938"/>
</dbReference>
<reference evidence="2" key="1">
    <citation type="journal article" date="2019" name="Int. J. Syst. Evol. Microbiol.">
        <title>The Global Catalogue of Microorganisms (GCM) 10K type strain sequencing project: providing services to taxonomists for standard genome sequencing and annotation.</title>
        <authorList>
            <consortium name="The Broad Institute Genomics Platform"/>
            <consortium name="The Broad Institute Genome Sequencing Center for Infectious Disease"/>
            <person name="Wu L."/>
            <person name="Ma J."/>
        </authorList>
    </citation>
    <scope>NUCLEOTIDE SEQUENCE [LARGE SCALE GENOMIC DNA]</scope>
    <source>
        <strain evidence="2">CGMCC 1.12121</strain>
    </source>
</reference>
<keyword evidence="2" id="KW-1185">Reference proteome</keyword>
<name>A0ABV9D5K6_9GAMM</name>
<dbReference type="Proteomes" id="UP001596030">
    <property type="component" value="Unassembled WGS sequence"/>
</dbReference>
<evidence type="ECO:0000313" key="1">
    <source>
        <dbReference type="EMBL" id="MFC4540307.1"/>
    </source>
</evidence>
<dbReference type="InterPro" id="IPR029063">
    <property type="entry name" value="SAM-dependent_MTases_sf"/>
</dbReference>
<dbReference type="RefSeq" id="WP_246968583.1">
    <property type="nucleotide sequence ID" value="NZ_JAKGAN010000002.1"/>
</dbReference>
<dbReference type="CDD" id="cd02440">
    <property type="entry name" value="AdoMet_MTases"/>
    <property type="match status" value="1"/>
</dbReference>
<organism evidence="1 2">
    <name type="scientific">Chromohalobacter sarecensis</name>
    <dbReference type="NCBI Taxonomy" id="245294"/>
    <lineage>
        <taxon>Bacteria</taxon>
        <taxon>Pseudomonadati</taxon>
        <taxon>Pseudomonadota</taxon>
        <taxon>Gammaproteobacteria</taxon>
        <taxon>Oceanospirillales</taxon>
        <taxon>Halomonadaceae</taxon>
        <taxon>Chromohalobacter</taxon>
    </lineage>
</organism>